<comment type="caution">
    <text evidence="7">The sequence shown here is derived from an EMBL/GenBank/DDBJ whole genome shotgun (WGS) entry which is preliminary data.</text>
</comment>
<dbReference type="InterPro" id="IPR036680">
    <property type="entry name" value="SPOR-like_sf"/>
</dbReference>
<evidence type="ECO:0000313" key="8">
    <source>
        <dbReference type="Proteomes" id="UP001154240"/>
    </source>
</evidence>
<sequence length="251" mass="27290">MIVVVLAGLSGCGGVRQGDVALPLPPTASKKELAMLGHTIQVGAFARLDNAVRLMQKLDALGLDAYYYRHASGLYKVRFGDYPTRKEAHARAAQLRKSGVIEAFYLVAPTSSAAARFRHYQEGALRKMLVNTAQGFIGIPYEWGGESVETGFDCSGLVMTVYKLNGLNLPRNSRTQFQAGNPVRREDLAPGDLVFFATNGDATVSHVGIYIGNDRFIHAPKKGDTIRQSSLCSDYFDGCYLGARTYLGEDG</sequence>
<evidence type="ECO:0000256" key="2">
    <source>
        <dbReference type="ARBA" id="ARBA00022670"/>
    </source>
</evidence>
<dbReference type="GO" id="GO:0008234">
    <property type="term" value="F:cysteine-type peptidase activity"/>
    <property type="evidence" value="ECO:0007669"/>
    <property type="project" value="UniProtKB-KW"/>
</dbReference>
<dbReference type="Pfam" id="PF05036">
    <property type="entry name" value="SPOR"/>
    <property type="match status" value="1"/>
</dbReference>
<evidence type="ECO:0000256" key="1">
    <source>
        <dbReference type="ARBA" id="ARBA00007074"/>
    </source>
</evidence>
<dbReference type="PANTHER" id="PTHR47053">
    <property type="entry name" value="MUREIN DD-ENDOPEPTIDASE MEPH-RELATED"/>
    <property type="match status" value="1"/>
</dbReference>
<reference evidence="7" key="1">
    <citation type="journal article" date="2022" name="bioRxiv">
        <title>Thiovibrio frasassiensisgen. nov., sp. nov., an autotrophic, elemental sulfur disproportionating bacterium isolated from sulfidic karst sediment, and proposal of Thiovibrionaceae fam. nov.</title>
        <authorList>
            <person name="Aronson H."/>
            <person name="Thomas C."/>
            <person name="Bhattacharyya M."/>
            <person name="Eckstein S."/>
            <person name="Jensen S."/>
            <person name="Barco R."/>
            <person name="Macalady J."/>
            <person name="Amend J."/>
        </authorList>
    </citation>
    <scope>NUCLEOTIDE SEQUENCE</scope>
    <source>
        <strain evidence="7">RS19-109</strain>
    </source>
</reference>
<dbReference type="PANTHER" id="PTHR47053:SF1">
    <property type="entry name" value="MUREIN DD-ENDOPEPTIDASE MEPH-RELATED"/>
    <property type="match status" value="1"/>
</dbReference>
<keyword evidence="3" id="KW-0378">Hydrolase</keyword>
<evidence type="ECO:0000259" key="6">
    <source>
        <dbReference type="PROSITE" id="PS51935"/>
    </source>
</evidence>
<dbReference type="InterPro" id="IPR000064">
    <property type="entry name" value="NLP_P60_dom"/>
</dbReference>
<feature type="domain" description="SPOR" evidence="5">
    <location>
        <begin position="32"/>
        <end position="108"/>
    </location>
</feature>
<name>A0A9X4MF58_9BACT</name>
<organism evidence="7 8">
    <name type="scientific">Thiovibrio frasassiensis</name>
    <dbReference type="NCBI Taxonomy" id="2984131"/>
    <lineage>
        <taxon>Bacteria</taxon>
        <taxon>Pseudomonadati</taxon>
        <taxon>Thermodesulfobacteriota</taxon>
        <taxon>Desulfobulbia</taxon>
        <taxon>Desulfobulbales</taxon>
        <taxon>Thiovibrionaceae</taxon>
        <taxon>Thiovibrio</taxon>
    </lineage>
</organism>
<dbReference type="Proteomes" id="UP001154240">
    <property type="component" value="Unassembled WGS sequence"/>
</dbReference>
<keyword evidence="8" id="KW-1185">Reference proteome</keyword>
<dbReference type="GO" id="GO:0006508">
    <property type="term" value="P:proteolysis"/>
    <property type="evidence" value="ECO:0007669"/>
    <property type="project" value="UniProtKB-KW"/>
</dbReference>
<proteinExistence type="inferred from homology"/>
<dbReference type="EMBL" id="JAPHEH010000001">
    <property type="protein sequence ID" value="MDG4475035.1"/>
    <property type="molecule type" value="Genomic_DNA"/>
</dbReference>
<keyword evidence="2" id="KW-0645">Protease</keyword>
<keyword evidence="4" id="KW-0788">Thiol protease</keyword>
<dbReference type="InterPro" id="IPR051202">
    <property type="entry name" value="Peptidase_C40"/>
</dbReference>
<feature type="domain" description="NlpC/P60" evidence="6">
    <location>
        <begin position="123"/>
        <end position="247"/>
    </location>
</feature>
<comment type="similarity">
    <text evidence="1">Belongs to the peptidase C40 family.</text>
</comment>
<gene>
    <name evidence="7" type="ORF">OLX77_02530</name>
</gene>
<dbReference type="AlphaFoldDB" id="A0A9X4MF58"/>
<evidence type="ECO:0000256" key="4">
    <source>
        <dbReference type="ARBA" id="ARBA00022807"/>
    </source>
</evidence>
<dbReference type="SUPFAM" id="SSF110997">
    <property type="entry name" value="Sporulation related repeat"/>
    <property type="match status" value="1"/>
</dbReference>
<dbReference type="Gene3D" id="3.30.70.1070">
    <property type="entry name" value="Sporulation related repeat"/>
    <property type="match status" value="1"/>
</dbReference>
<evidence type="ECO:0000259" key="5">
    <source>
        <dbReference type="PROSITE" id="PS51724"/>
    </source>
</evidence>
<protein>
    <submittedName>
        <fullName evidence="7">C40 family peptidase</fullName>
    </submittedName>
</protein>
<dbReference type="InterPro" id="IPR038765">
    <property type="entry name" value="Papain-like_cys_pep_sf"/>
</dbReference>
<dbReference type="PROSITE" id="PS51935">
    <property type="entry name" value="NLPC_P60"/>
    <property type="match status" value="1"/>
</dbReference>
<dbReference type="GO" id="GO:0042834">
    <property type="term" value="F:peptidoglycan binding"/>
    <property type="evidence" value="ECO:0007669"/>
    <property type="project" value="InterPro"/>
</dbReference>
<accession>A0A9X4MF58</accession>
<evidence type="ECO:0000256" key="3">
    <source>
        <dbReference type="ARBA" id="ARBA00022801"/>
    </source>
</evidence>
<reference evidence="7" key="2">
    <citation type="submission" date="2022-10" db="EMBL/GenBank/DDBJ databases">
        <authorList>
            <person name="Aronson H.S."/>
        </authorList>
    </citation>
    <scope>NUCLEOTIDE SEQUENCE</scope>
    <source>
        <strain evidence="7">RS19-109</strain>
    </source>
</reference>
<dbReference type="InterPro" id="IPR007730">
    <property type="entry name" value="SPOR-like_dom"/>
</dbReference>
<dbReference type="RefSeq" id="WP_307632011.1">
    <property type="nucleotide sequence ID" value="NZ_JAPHEH010000001.1"/>
</dbReference>
<dbReference type="Pfam" id="PF00877">
    <property type="entry name" value="NLPC_P60"/>
    <property type="match status" value="1"/>
</dbReference>
<evidence type="ECO:0000313" key="7">
    <source>
        <dbReference type="EMBL" id="MDG4475035.1"/>
    </source>
</evidence>
<dbReference type="PROSITE" id="PS51724">
    <property type="entry name" value="SPOR"/>
    <property type="match status" value="1"/>
</dbReference>
<dbReference type="SUPFAM" id="SSF54001">
    <property type="entry name" value="Cysteine proteinases"/>
    <property type="match status" value="1"/>
</dbReference>
<dbReference type="Gene3D" id="3.90.1720.10">
    <property type="entry name" value="endopeptidase domain like (from Nostoc punctiforme)"/>
    <property type="match status" value="1"/>
</dbReference>